<dbReference type="SUPFAM" id="SSF54523">
    <property type="entry name" value="Pili subunits"/>
    <property type="match status" value="1"/>
</dbReference>
<sequence length="323" mass="33395">MSNPTRSVNGRAKTAGFTLVELLVAMGLFLVVLTIAFNAFSSSNKLVEADTGRIMASQNVQSAMDILAADVRQAGEDLSLDLGVSGLEFDSAGKTVTVRRGITKVQRLPLCAVSGSTIQVSGPPPTATTPGAATSSCAYSAPTTGVDPTNIADWRAYFAAQGNQSQTALLFRPATSTQTLKVDPVIVTAMLPAVTSGSGTSFIYRTSVSLSSAVPSGYTASNGSLLVLVDQRRYKVVGSDLVLAVGGQTDAQAQVVAYSVTDLSVTSTLVNPPETAISMSMSGPWARIKSVAVTMASGSAGQGSNKPRSFTATVFPRNIEQAR</sequence>
<evidence type="ECO:0000256" key="3">
    <source>
        <dbReference type="ARBA" id="ARBA00022764"/>
    </source>
</evidence>
<dbReference type="Pfam" id="PF07963">
    <property type="entry name" value="N_methyl"/>
    <property type="match status" value="1"/>
</dbReference>
<protein>
    <submittedName>
        <fullName evidence="6">Type II secretion system protein J</fullName>
    </submittedName>
</protein>
<dbReference type="InterPro" id="IPR012902">
    <property type="entry name" value="N_methyl_site"/>
</dbReference>
<gene>
    <name evidence="6" type="ORF">ACFFLM_15810</name>
</gene>
<accession>A0ABV6B0Z9</accession>
<evidence type="ECO:0000313" key="6">
    <source>
        <dbReference type="EMBL" id="MFB9993432.1"/>
    </source>
</evidence>
<evidence type="ECO:0000256" key="5">
    <source>
        <dbReference type="SAM" id="Phobius"/>
    </source>
</evidence>
<keyword evidence="3" id="KW-0574">Periplasm</keyword>
<keyword evidence="4" id="KW-0998">Cell outer membrane</keyword>
<comment type="caution">
    <text evidence="6">The sequence shown here is derived from an EMBL/GenBank/DDBJ whole genome shotgun (WGS) entry which is preliminary data.</text>
</comment>
<proteinExistence type="predicted"/>
<feature type="transmembrane region" description="Helical" evidence="5">
    <location>
        <begin position="20"/>
        <end position="40"/>
    </location>
</feature>
<dbReference type="NCBIfam" id="TIGR02532">
    <property type="entry name" value="IV_pilin_GFxxxE"/>
    <property type="match status" value="1"/>
</dbReference>
<keyword evidence="5" id="KW-0812">Transmembrane</keyword>
<organism evidence="6 7">
    <name type="scientific">Deinococcus oregonensis</name>
    <dbReference type="NCBI Taxonomy" id="1805970"/>
    <lineage>
        <taxon>Bacteria</taxon>
        <taxon>Thermotogati</taxon>
        <taxon>Deinococcota</taxon>
        <taxon>Deinococci</taxon>
        <taxon>Deinococcales</taxon>
        <taxon>Deinococcaceae</taxon>
        <taxon>Deinococcus</taxon>
    </lineage>
</organism>
<evidence type="ECO:0000256" key="1">
    <source>
        <dbReference type="ARBA" id="ARBA00004203"/>
    </source>
</evidence>
<keyword evidence="5" id="KW-1133">Transmembrane helix</keyword>
<evidence type="ECO:0000256" key="2">
    <source>
        <dbReference type="ARBA" id="ARBA00004418"/>
    </source>
</evidence>
<keyword evidence="7" id="KW-1185">Reference proteome</keyword>
<dbReference type="EMBL" id="JBHLYR010000049">
    <property type="protein sequence ID" value="MFB9993432.1"/>
    <property type="molecule type" value="Genomic_DNA"/>
</dbReference>
<evidence type="ECO:0000313" key="7">
    <source>
        <dbReference type="Proteomes" id="UP001589733"/>
    </source>
</evidence>
<dbReference type="PROSITE" id="PS00409">
    <property type="entry name" value="PROKAR_NTER_METHYL"/>
    <property type="match status" value="1"/>
</dbReference>
<dbReference type="Proteomes" id="UP001589733">
    <property type="component" value="Unassembled WGS sequence"/>
</dbReference>
<dbReference type="RefSeq" id="WP_380012250.1">
    <property type="nucleotide sequence ID" value="NZ_JBHLYR010000049.1"/>
</dbReference>
<dbReference type="InterPro" id="IPR045584">
    <property type="entry name" value="Pilin-like"/>
</dbReference>
<keyword evidence="5" id="KW-0472">Membrane</keyword>
<evidence type="ECO:0000256" key="4">
    <source>
        <dbReference type="ARBA" id="ARBA00023237"/>
    </source>
</evidence>
<comment type="subcellular location">
    <subcellularLocation>
        <location evidence="1">Cell outer membrane</location>
        <topology evidence="1">Single-pass membrane protein</topology>
    </subcellularLocation>
    <subcellularLocation>
        <location evidence="2">Periplasm</location>
    </subcellularLocation>
</comment>
<name>A0ABV6B0Z9_9DEIO</name>
<reference evidence="6 7" key="1">
    <citation type="submission" date="2024-09" db="EMBL/GenBank/DDBJ databases">
        <authorList>
            <person name="Sun Q."/>
            <person name="Mori K."/>
        </authorList>
    </citation>
    <scope>NUCLEOTIDE SEQUENCE [LARGE SCALE GENOMIC DNA]</scope>
    <source>
        <strain evidence="6 7">JCM 13503</strain>
    </source>
</reference>